<protein>
    <submittedName>
        <fullName evidence="1">Uncharacterized protein</fullName>
    </submittedName>
</protein>
<name>A0A844Z7M1_9SPHN</name>
<accession>A0A844Z7M1</accession>
<gene>
    <name evidence="1" type="ORF">GRI35_10575</name>
</gene>
<dbReference type="Pfam" id="PF09826">
    <property type="entry name" value="Beta_propel"/>
    <property type="match status" value="1"/>
</dbReference>
<dbReference type="Proteomes" id="UP000460290">
    <property type="component" value="Unassembled WGS sequence"/>
</dbReference>
<dbReference type="EMBL" id="WTYZ01000001">
    <property type="protein sequence ID" value="MXO83808.1"/>
    <property type="molecule type" value="Genomic_DNA"/>
</dbReference>
<dbReference type="AlphaFoldDB" id="A0A844Z7M1"/>
<dbReference type="RefSeq" id="WP_160614125.1">
    <property type="nucleotide sequence ID" value="NZ_WTYZ01000001.1"/>
</dbReference>
<proteinExistence type="predicted"/>
<organism evidence="1 2">
    <name type="scientific">Pontixanthobacter aestiaquae</name>
    <dbReference type="NCBI Taxonomy" id="1509367"/>
    <lineage>
        <taxon>Bacteria</taxon>
        <taxon>Pseudomonadati</taxon>
        <taxon>Pseudomonadota</taxon>
        <taxon>Alphaproteobacteria</taxon>
        <taxon>Sphingomonadales</taxon>
        <taxon>Erythrobacteraceae</taxon>
        <taxon>Pontixanthobacter</taxon>
    </lineage>
</organism>
<dbReference type="OrthoDB" id="7439267at2"/>
<keyword evidence="2" id="KW-1185">Reference proteome</keyword>
<sequence length="614" mass="68586">MTSGGGDTVPVFASEQAIDRYARSIDREKERIRALYEEGGEADQYIVVTGSRVEGPNITNTQEEGVDEGGIVKATSDFLVVLRRGRLFTIRHGDDQLVPAGQIDVFPPGAEDPDDAWYDEMLVRGNTIVVIGYSYGDDGTEISRFTLADDGGLTYRDTHYVKSQEYYSSRNYASRRIGDTLILYSPSNMNWTKWRESLPSVGKRIAEDEVEETHRVSLDNFHIPQRYVDTPHPDLDTLHTVTRCDLLSEDFECSSQMILGSWSRNFYITRDAVFVWTSEANSWRVKDDDDNPAMLYRFDLATDDVTAIGVRGSPVDQFSFLQDDEDDKLHVVVDGDSYGDAMWGSEFSLGGSALLQLPLDMFGDGSAEAPKWAYRGLPSIEGYRKQNRYVGRHLLYGGGYYGDEDETPQLYVSPIDKGWVQRIELPHGVSRIDMIGGDGFVAGEAEDDALGFSAILLDDGSGTARLGSTFLLPSAEEGENRSQAFFFRPDAGAEDGESGTLALPVNRELDDDRYEFLGRATSLAFLRREDRELKEAGTLDTEYQRSVPDQCVASCTDWYGNARPIFLGERMFALLGYELIEGDLKNGRITERRRIDFAPNPLSAAEERATAVDQ</sequence>
<evidence type="ECO:0000313" key="2">
    <source>
        <dbReference type="Proteomes" id="UP000460290"/>
    </source>
</evidence>
<dbReference type="InterPro" id="IPR019198">
    <property type="entry name" value="Beta_propeller_containing"/>
</dbReference>
<reference evidence="1 2" key="1">
    <citation type="submission" date="2019-12" db="EMBL/GenBank/DDBJ databases">
        <title>Genomic-based taxomic classification of the family Erythrobacteraceae.</title>
        <authorList>
            <person name="Xu L."/>
        </authorList>
    </citation>
    <scope>NUCLEOTIDE SEQUENCE [LARGE SCALE GENOMIC DNA]</scope>
    <source>
        <strain evidence="1 2">KCTC 42006</strain>
    </source>
</reference>
<comment type="caution">
    <text evidence="1">The sequence shown here is derived from an EMBL/GenBank/DDBJ whole genome shotgun (WGS) entry which is preliminary data.</text>
</comment>
<evidence type="ECO:0000313" key="1">
    <source>
        <dbReference type="EMBL" id="MXO83808.1"/>
    </source>
</evidence>